<dbReference type="Proteomes" id="UP000253314">
    <property type="component" value="Unassembled WGS sequence"/>
</dbReference>
<dbReference type="EMBL" id="QOCW01000033">
    <property type="protein sequence ID" value="RBW67606.1"/>
    <property type="molecule type" value="Genomic_DNA"/>
</dbReference>
<organism evidence="3 4">
    <name type="scientific">Bacillus taeanensis</name>
    <dbReference type="NCBI Taxonomy" id="273032"/>
    <lineage>
        <taxon>Bacteria</taxon>
        <taxon>Bacillati</taxon>
        <taxon>Bacillota</taxon>
        <taxon>Bacilli</taxon>
        <taxon>Bacillales</taxon>
        <taxon>Bacillaceae</taxon>
        <taxon>Bacillus</taxon>
    </lineage>
</organism>
<keyword evidence="1" id="KW-0732">Signal</keyword>
<evidence type="ECO:0000259" key="2">
    <source>
        <dbReference type="PROSITE" id="PS51272"/>
    </source>
</evidence>
<name>A0A366XPE3_9BACI</name>
<keyword evidence="4" id="KW-1185">Reference proteome</keyword>
<dbReference type="PROSITE" id="PS51272">
    <property type="entry name" value="SLH"/>
    <property type="match status" value="3"/>
</dbReference>
<dbReference type="PANTHER" id="PTHR43308">
    <property type="entry name" value="OUTER MEMBRANE PROTEIN ALPHA-RELATED"/>
    <property type="match status" value="1"/>
</dbReference>
<feature type="domain" description="SLH" evidence="2">
    <location>
        <begin position="1"/>
        <end position="63"/>
    </location>
</feature>
<dbReference type="InterPro" id="IPR001119">
    <property type="entry name" value="SLH_dom"/>
</dbReference>
<reference evidence="3 4" key="1">
    <citation type="submission" date="2018-07" db="EMBL/GenBank/DDBJ databases">
        <title>Lottiidibacillus patelloidae gen. nov., sp. nov., isolated from the intestinal tract of a marine limpet and the reclassification of B. taeanensis BH030017T, B. algicola KMM 3737T and B. hwajinpoensis SW-72T as genus Lottiidibacillus.</title>
        <authorList>
            <person name="Liu R."/>
            <person name="Huang Z."/>
        </authorList>
    </citation>
    <scope>NUCLEOTIDE SEQUENCE [LARGE SCALE GENOMIC DNA]</scope>
    <source>
        <strain evidence="3 4">BH030017</strain>
    </source>
</reference>
<comment type="caution">
    <text evidence="3">The sequence shown here is derived from an EMBL/GenBank/DDBJ whole genome shotgun (WGS) entry which is preliminary data.</text>
</comment>
<sequence>MPIDIGDHWAFDSLITFVDADLLSGYKLDGETYIKPNTSITRAEFAAILVRVLGLENSPITAKEFTDVKKGTWYYEPIMIARSNGIVNGMTETTFEPNTLLQRDQVAVMIVNTFKATISFNQGTPKKFTDVKNYWATESINQASRVGIITGQTNTLFNPYGKATRAEAITMADRALNLETNNVPADEVLQNLVLAQQVGLFQSLQAKDLTQLAQVNNMYNTGYYKASVTEGIIYLSEFTQNGFDISFNMTGTPKATVVQKSDRFAEVTVNGMTYEITVKFGGSTYTETLDSMTYYLKLMPNENKWKIYSTLEDLLFKKGSSSYYELPGKCTDARFISAAICPRVTLSSG</sequence>
<dbReference type="Pfam" id="PF00395">
    <property type="entry name" value="SLH"/>
    <property type="match status" value="3"/>
</dbReference>
<feature type="domain" description="SLH" evidence="2">
    <location>
        <begin position="123"/>
        <end position="186"/>
    </location>
</feature>
<feature type="domain" description="SLH" evidence="2">
    <location>
        <begin position="64"/>
        <end position="122"/>
    </location>
</feature>
<proteinExistence type="predicted"/>
<evidence type="ECO:0000256" key="1">
    <source>
        <dbReference type="ARBA" id="ARBA00022729"/>
    </source>
</evidence>
<dbReference type="PANTHER" id="PTHR43308:SF5">
    <property type="entry name" value="S-LAYER PROTEIN _ PEPTIDOGLYCAN ENDO-BETA-N-ACETYLGLUCOSAMINIDASE"/>
    <property type="match status" value="1"/>
</dbReference>
<dbReference type="AlphaFoldDB" id="A0A366XPE3"/>
<accession>A0A366XPE3</accession>
<evidence type="ECO:0000313" key="4">
    <source>
        <dbReference type="Proteomes" id="UP000253314"/>
    </source>
</evidence>
<dbReference type="InterPro" id="IPR051465">
    <property type="entry name" value="Cell_Envelope_Struct_Comp"/>
</dbReference>
<gene>
    <name evidence="3" type="ORF">DS031_21285</name>
</gene>
<evidence type="ECO:0000313" key="3">
    <source>
        <dbReference type="EMBL" id="RBW67606.1"/>
    </source>
</evidence>
<protein>
    <submittedName>
        <fullName evidence="3">S-layer homology domain-containing protein</fullName>
    </submittedName>
</protein>